<dbReference type="RefSeq" id="WP_160845696.1">
    <property type="nucleotide sequence ID" value="NZ_WVHT01000008.1"/>
</dbReference>
<dbReference type="GO" id="GO:0070401">
    <property type="term" value="F:NADP+ binding"/>
    <property type="evidence" value="ECO:0007669"/>
    <property type="project" value="UniProtKB-ARBA"/>
</dbReference>
<dbReference type="Proteomes" id="UP000466586">
    <property type="component" value="Unassembled WGS sequence"/>
</dbReference>
<comment type="similarity">
    <text evidence="2 8">Belongs to the dihydrofolate reductase family.</text>
</comment>
<dbReference type="GO" id="GO:0006730">
    <property type="term" value="P:one-carbon metabolic process"/>
    <property type="evidence" value="ECO:0007669"/>
    <property type="project" value="UniProtKB-KW"/>
</dbReference>
<comment type="pathway">
    <text evidence="1 8">Cofactor biosynthesis; tetrahydrofolate biosynthesis; 5,6,7,8-tetrahydrofolate from 7,8-dihydrofolate: step 1/1.</text>
</comment>
<dbReference type="GO" id="GO:0005829">
    <property type="term" value="C:cytosol"/>
    <property type="evidence" value="ECO:0007669"/>
    <property type="project" value="TreeGrafter"/>
</dbReference>
<keyword evidence="5 8" id="KW-0521">NADP</keyword>
<dbReference type="SUPFAM" id="SSF53597">
    <property type="entry name" value="Dihydrofolate reductase-like"/>
    <property type="match status" value="1"/>
</dbReference>
<dbReference type="UniPathway" id="UPA00077">
    <property type="reaction ID" value="UER00158"/>
</dbReference>
<evidence type="ECO:0000313" key="11">
    <source>
        <dbReference type="Proteomes" id="UP000466586"/>
    </source>
</evidence>
<comment type="caution">
    <text evidence="10">The sequence shown here is derived from an EMBL/GenBank/DDBJ whole genome shotgun (WGS) entry which is preliminary data.</text>
</comment>
<dbReference type="GO" id="GO:0046654">
    <property type="term" value="P:tetrahydrofolate biosynthetic process"/>
    <property type="evidence" value="ECO:0007669"/>
    <property type="project" value="UniProtKB-UniPathway"/>
</dbReference>
<evidence type="ECO:0000256" key="8">
    <source>
        <dbReference type="PIRNR" id="PIRNR000194"/>
    </source>
</evidence>
<feature type="domain" description="DHFR" evidence="9">
    <location>
        <begin position="1"/>
        <end position="157"/>
    </location>
</feature>
<keyword evidence="6 8" id="KW-0560">Oxidoreductase</keyword>
<dbReference type="PROSITE" id="PS51330">
    <property type="entry name" value="DHFR_2"/>
    <property type="match status" value="1"/>
</dbReference>
<dbReference type="PANTHER" id="PTHR48069">
    <property type="entry name" value="DIHYDROFOLATE REDUCTASE"/>
    <property type="match status" value="1"/>
</dbReference>
<dbReference type="CDD" id="cd00209">
    <property type="entry name" value="DHFR"/>
    <property type="match status" value="1"/>
</dbReference>
<dbReference type="Pfam" id="PF00186">
    <property type="entry name" value="DHFR_1"/>
    <property type="match status" value="1"/>
</dbReference>
<dbReference type="InterPro" id="IPR001796">
    <property type="entry name" value="DHFR_dom"/>
</dbReference>
<evidence type="ECO:0000256" key="7">
    <source>
        <dbReference type="ARBA" id="ARBA00025067"/>
    </source>
</evidence>
<evidence type="ECO:0000256" key="1">
    <source>
        <dbReference type="ARBA" id="ARBA00004903"/>
    </source>
</evidence>
<comment type="catalytic activity">
    <reaction evidence="8">
        <text>(6S)-5,6,7,8-tetrahydrofolate + NADP(+) = 7,8-dihydrofolate + NADPH + H(+)</text>
        <dbReference type="Rhea" id="RHEA:15009"/>
        <dbReference type="ChEBI" id="CHEBI:15378"/>
        <dbReference type="ChEBI" id="CHEBI:57451"/>
        <dbReference type="ChEBI" id="CHEBI:57453"/>
        <dbReference type="ChEBI" id="CHEBI:57783"/>
        <dbReference type="ChEBI" id="CHEBI:58349"/>
        <dbReference type="EC" id="1.5.1.3"/>
    </reaction>
</comment>
<gene>
    <name evidence="10" type="ORF">GS399_16195</name>
</gene>
<accession>A0A7K1YD53</accession>
<dbReference type="EMBL" id="WVHT01000008">
    <property type="protein sequence ID" value="MXV52517.1"/>
    <property type="molecule type" value="Genomic_DNA"/>
</dbReference>
<dbReference type="InterPro" id="IPR012259">
    <property type="entry name" value="DHFR"/>
</dbReference>
<dbReference type="AlphaFoldDB" id="A0A7K1YD53"/>
<proteinExistence type="inferred from homology"/>
<evidence type="ECO:0000313" key="10">
    <source>
        <dbReference type="EMBL" id="MXV52517.1"/>
    </source>
</evidence>
<organism evidence="10 11">
    <name type="scientific">Hufsiella arboris</name>
    <dbReference type="NCBI Taxonomy" id="2695275"/>
    <lineage>
        <taxon>Bacteria</taxon>
        <taxon>Pseudomonadati</taxon>
        <taxon>Bacteroidota</taxon>
        <taxon>Sphingobacteriia</taxon>
        <taxon>Sphingobacteriales</taxon>
        <taxon>Sphingobacteriaceae</taxon>
        <taxon>Hufsiella</taxon>
    </lineage>
</organism>
<keyword evidence="4 8" id="KW-0554">One-carbon metabolism</keyword>
<comment type="function">
    <text evidence="7 8">Key enzyme in folate metabolism. Catalyzes an essential reaction for de novo glycine and purine synthesis, and for DNA precursor synthesis.</text>
</comment>
<evidence type="ECO:0000256" key="4">
    <source>
        <dbReference type="ARBA" id="ARBA00022563"/>
    </source>
</evidence>
<dbReference type="GO" id="GO:0046655">
    <property type="term" value="P:folic acid metabolic process"/>
    <property type="evidence" value="ECO:0007669"/>
    <property type="project" value="TreeGrafter"/>
</dbReference>
<dbReference type="PRINTS" id="PR00070">
    <property type="entry name" value="DHFR"/>
</dbReference>
<sequence length="159" mass="18078">MIQLVVVVDENNGIGKDNQLLCHLPADLKHFKAVTVGFPVIMGRKTFESMGKPLINRRNIVISSNDITIDGAEVLHSLREAITACDDEKISIIGGGEIFRQAIEFADQIELTLIHHRFNADTFFPEIDLNLWKETSTERHSSDEKNLFDYSFITYQKRS</sequence>
<dbReference type="FunFam" id="3.40.430.10:FF:000001">
    <property type="entry name" value="Dihydrofolate reductase"/>
    <property type="match status" value="1"/>
</dbReference>
<dbReference type="EC" id="1.5.1.3" evidence="3 8"/>
<evidence type="ECO:0000256" key="6">
    <source>
        <dbReference type="ARBA" id="ARBA00023002"/>
    </source>
</evidence>
<dbReference type="GO" id="GO:0004146">
    <property type="term" value="F:dihydrofolate reductase activity"/>
    <property type="evidence" value="ECO:0007669"/>
    <property type="project" value="UniProtKB-EC"/>
</dbReference>
<dbReference type="PANTHER" id="PTHR48069:SF3">
    <property type="entry name" value="DIHYDROFOLATE REDUCTASE"/>
    <property type="match status" value="1"/>
</dbReference>
<evidence type="ECO:0000256" key="3">
    <source>
        <dbReference type="ARBA" id="ARBA00012856"/>
    </source>
</evidence>
<keyword evidence="11" id="KW-1185">Reference proteome</keyword>
<reference evidence="10 11" key="1">
    <citation type="submission" date="2019-11" db="EMBL/GenBank/DDBJ databases">
        <title>Pedobacter sp. HMF7647 Genome sequencing and assembly.</title>
        <authorList>
            <person name="Kang H."/>
            <person name="Kim H."/>
            <person name="Joh K."/>
        </authorList>
    </citation>
    <scope>NUCLEOTIDE SEQUENCE [LARGE SCALE GENOMIC DNA]</scope>
    <source>
        <strain evidence="10 11">HMF7647</strain>
    </source>
</reference>
<evidence type="ECO:0000256" key="2">
    <source>
        <dbReference type="ARBA" id="ARBA00009539"/>
    </source>
</evidence>
<dbReference type="InterPro" id="IPR024072">
    <property type="entry name" value="DHFR-like_dom_sf"/>
</dbReference>
<dbReference type="PIRSF" id="PIRSF000194">
    <property type="entry name" value="DHFR"/>
    <property type="match status" value="1"/>
</dbReference>
<dbReference type="GO" id="GO:0046452">
    <property type="term" value="P:dihydrofolate metabolic process"/>
    <property type="evidence" value="ECO:0007669"/>
    <property type="project" value="TreeGrafter"/>
</dbReference>
<dbReference type="Gene3D" id="3.40.430.10">
    <property type="entry name" value="Dihydrofolate Reductase, subunit A"/>
    <property type="match status" value="1"/>
</dbReference>
<name>A0A7K1YD53_9SPHI</name>
<evidence type="ECO:0000256" key="5">
    <source>
        <dbReference type="ARBA" id="ARBA00022857"/>
    </source>
</evidence>
<evidence type="ECO:0000259" key="9">
    <source>
        <dbReference type="PROSITE" id="PS51330"/>
    </source>
</evidence>
<protein>
    <recommendedName>
        <fullName evidence="3 8">Dihydrofolate reductase</fullName>
        <ecNumber evidence="3 8">1.5.1.3</ecNumber>
    </recommendedName>
</protein>